<keyword evidence="3" id="KW-1185">Reference proteome</keyword>
<dbReference type="OrthoDB" id="424465at2759"/>
<evidence type="ECO:0000313" key="2">
    <source>
        <dbReference type="EMBL" id="RKP13192.1"/>
    </source>
</evidence>
<dbReference type="AlphaFoldDB" id="A0A4P9Y3H9"/>
<dbReference type="GO" id="GO:0005737">
    <property type="term" value="C:cytoplasm"/>
    <property type="evidence" value="ECO:0007669"/>
    <property type="project" value="TreeGrafter"/>
</dbReference>
<dbReference type="PANTHER" id="PTHR12480">
    <property type="entry name" value="ARGININE DEMETHYLASE AND LYSYL-HYDROXYLASE JMJD"/>
    <property type="match status" value="1"/>
</dbReference>
<dbReference type="Gene3D" id="2.60.120.650">
    <property type="entry name" value="Cupin"/>
    <property type="match status" value="1"/>
</dbReference>
<dbReference type="PANTHER" id="PTHR12480:SF6">
    <property type="entry name" value="2-OXOGLUTARATE AND IRON-DEPENDENT OXYGENASE JMJD4"/>
    <property type="match status" value="1"/>
</dbReference>
<dbReference type="SMART" id="SM00558">
    <property type="entry name" value="JmjC"/>
    <property type="match status" value="1"/>
</dbReference>
<feature type="domain" description="JmjC" evidence="1">
    <location>
        <begin position="81"/>
        <end position="245"/>
    </location>
</feature>
<dbReference type="GO" id="GO:0043565">
    <property type="term" value="F:sequence-specific DNA binding"/>
    <property type="evidence" value="ECO:0007669"/>
    <property type="project" value="TreeGrafter"/>
</dbReference>
<dbReference type="GO" id="GO:0005634">
    <property type="term" value="C:nucleus"/>
    <property type="evidence" value="ECO:0007669"/>
    <property type="project" value="TreeGrafter"/>
</dbReference>
<dbReference type="SUPFAM" id="SSF51197">
    <property type="entry name" value="Clavaminate synthase-like"/>
    <property type="match status" value="1"/>
</dbReference>
<organism evidence="2 3">
    <name type="scientific">Piptocephalis cylindrospora</name>
    <dbReference type="NCBI Taxonomy" id="1907219"/>
    <lineage>
        <taxon>Eukaryota</taxon>
        <taxon>Fungi</taxon>
        <taxon>Fungi incertae sedis</taxon>
        <taxon>Zoopagomycota</taxon>
        <taxon>Zoopagomycotina</taxon>
        <taxon>Zoopagomycetes</taxon>
        <taxon>Zoopagales</taxon>
        <taxon>Piptocephalidaceae</taxon>
        <taxon>Piptocephalis</taxon>
    </lineage>
</organism>
<dbReference type="GO" id="GO:0045905">
    <property type="term" value="P:positive regulation of translational termination"/>
    <property type="evidence" value="ECO:0007669"/>
    <property type="project" value="TreeGrafter"/>
</dbReference>
<feature type="non-terminal residue" evidence="2">
    <location>
        <position position="290"/>
    </location>
</feature>
<evidence type="ECO:0000259" key="1">
    <source>
        <dbReference type="PROSITE" id="PS51184"/>
    </source>
</evidence>
<dbReference type="Proteomes" id="UP000267251">
    <property type="component" value="Unassembled WGS sequence"/>
</dbReference>
<protein>
    <recommendedName>
        <fullName evidence="1">JmjC domain-containing protein</fullName>
    </recommendedName>
</protein>
<dbReference type="GO" id="GO:0016706">
    <property type="term" value="F:2-oxoglutarate-dependent dioxygenase activity"/>
    <property type="evidence" value="ECO:0007669"/>
    <property type="project" value="TreeGrafter"/>
</dbReference>
<proteinExistence type="predicted"/>
<evidence type="ECO:0000313" key="3">
    <source>
        <dbReference type="Proteomes" id="UP000267251"/>
    </source>
</evidence>
<feature type="non-terminal residue" evidence="2">
    <location>
        <position position="1"/>
    </location>
</feature>
<dbReference type="InterPro" id="IPR050910">
    <property type="entry name" value="JMJD6_ArgDemeth/LysHydrox"/>
</dbReference>
<dbReference type="InterPro" id="IPR003347">
    <property type="entry name" value="JmjC_dom"/>
</dbReference>
<dbReference type="PROSITE" id="PS51184">
    <property type="entry name" value="JMJC"/>
    <property type="match status" value="1"/>
</dbReference>
<name>A0A4P9Y3H9_9FUNG</name>
<accession>A0A4P9Y3H9</accession>
<dbReference type="EMBL" id="KZ988085">
    <property type="protein sequence ID" value="RKP13192.1"/>
    <property type="molecule type" value="Genomic_DNA"/>
</dbReference>
<gene>
    <name evidence="2" type="ORF">BJ684DRAFT_6277</name>
</gene>
<reference evidence="3" key="1">
    <citation type="journal article" date="2018" name="Nat. Microbiol.">
        <title>Leveraging single-cell genomics to expand the fungal tree of life.</title>
        <authorList>
            <person name="Ahrendt S.R."/>
            <person name="Quandt C.A."/>
            <person name="Ciobanu D."/>
            <person name="Clum A."/>
            <person name="Salamov A."/>
            <person name="Andreopoulos B."/>
            <person name="Cheng J.F."/>
            <person name="Woyke T."/>
            <person name="Pelin A."/>
            <person name="Henrissat B."/>
            <person name="Reynolds N.K."/>
            <person name="Benny G.L."/>
            <person name="Smith M.E."/>
            <person name="James T.Y."/>
            <person name="Grigoriev I.V."/>
        </authorList>
    </citation>
    <scope>NUCLEOTIDE SEQUENCE [LARGE SCALE GENOMIC DNA]</scope>
</reference>
<sequence>LDTPIGKQAFRDTYQLPRQPVILGPWATKHWSALRDWVDPSTGLPNWDHLETTYGDAPVSVMERSFPDWKPDRRPGRLYCKDWHFQQAFSSLPSVYTVPEVLADDWLNAWWDHRSGEGIQDDFRFAYLGYAGSWTSLHADVFRSHSWSANICGIKRWILFPPSQEAPLLDPSHPHLVKDGNPLDVQDYSSLPPHAIIYQYPGEVVFVPSGWYHQVENMGPTISLNHNWSNASNVSLMTQVLGEDLEEVSGAIQHFRQALGKEYDEHCQTLLRANTGWNCREYWRYLTWAV</sequence>
<dbReference type="Pfam" id="PF02373">
    <property type="entry name" value="JmjC"/>
    <property type="match status" value="1"/>
</dbReference>